<dbReference type="Gene3D" id="3.10.105.10">
    <property type="entry name" value="Dipeptide-binding Protein, Domain 3"/>
    <property type="match status" value="1"/>
</dbReference>
<dbReference type="InterPro" id="IPR000914">
    <property type="entry name" value="SBP_5_dom"/>
</dbReference>
<protein>
    <submittedName>
        <fullName evidence="5">Peptide/nickel transport system substrate-binding protein</fullName>
    </submittedName>
</protein>
<evidence type="ECO:0000313" key="5">
    <source>
        <dbReference type="EMBL" id="SFL58751.1"/>
    </source>
</evidence>
<feature type="domain" description="Solute-binding protein family 5" evidence="4">
    <location>
        <begin position="166"/>
        <end position="579"/>
    </location>
</feature>
<evidence type="ECO:0000259" key="4">
    <source>
        <dbReference type="Pfam" id="PF00496"/>
    </source>
</evidence>
<dbReference type="InterPro" id="IPR039424">
    <property type="entry name" value="SBP_5"/>
</dbReference>
<reference evidence="6" key="1">
    <citation type="submission" date="2016-10" db="EMBL/GenBank/DDBJ databases">
        <authorList>
            <person name="Varghese N."/>
            <person name="Submissions S."/>
        </authorList>
    </citation>
    <scope>NUCLEOTIDE SEQUENCE [LARGE SCALE GENOMIC DNA]</scope>
    <source>
        <strain evidence="6">BL36</strain>
    </source>
</reference>
<dbReference type="Gene3D" id="3.40.190.10">
    <property type="entry name" value="Periplasmic binding protein-like II"/>
    <property type="match status" value="1"/>
</dbReference>
<dbReference type="PANTHER" id="PTHR30290:SF62">
    <property type="entry name" value="OLIGOPEPTIDE ABC TRANSPORTER, PERIPLASMIC OLIGOPEPTIDE-BINDING PROTEIN"/>
    <property type="match status" value="1"/>
</dbReference>
<dbReference type="PANTHER" id="PTHR30290">
    <property type="entry name" value="PERIPLASMIC BINDING COMPONENT OF ABC TRANSPORTER"/>
    <property type="match status" value="1"/>
</dbReference>
<comment type="similarity">
    <text evidence="2">Belongs to the bacterial solute-binding protein 5 family.</text>
</comment>
<organism evidence="5 6">
    <name type="scientific">Methylobacterium pseudosasicola</name>
    <dbReference type="NCBI Taxonomy" id="582667"/>
    <lineage>
        <taxon>Bacteria</taxon>
        <taxon>Pseudomonadati</taxon>
        <taxon>Pseudomonadota</taxon>
        <taxon>Alphaproteobacteria</taxon>
        <taxon>Hyphomicrobiales</taxon>
        <taxon>Methylobacteriaceae</taxon>
        <taxon>Methylobacterium</taxon>
    </lineage>
</organism>
<keyword evidence="6" id="KW-1185">Reference proteome</keyword>
<feature type="compositionally biased region" description="Basic and acidic residues" evidence="3">
    <location>
        <begin position="1"/>
        <end position="24"/>
    </location>
</feature>
<dbReference type="GO" id="GO:0015833">
    <property type="term" value="P:peptide transport"/>
    <property type="evidence" value="ECO:0007669"/>
    <property type="project" value="TreeGrafter"/>
</dbReference>
<gene>
    <name evidence="5" type="ORF">SAMN05192568_100710</name>
</gene>
<name>A0A1I4IY28_9HYPH</name>
<dbReference type="Proteomes" id="UP000199048">
    <property type="component" value="Unassembled WGS sequence"/>
</dbReference>
<dbReference type="CDD" id="cd08500">
    <property type="entry name" value="PBP2_NikA_DppA_OppA_like_4"/>
    <property type="match status" value="1"/>
</dbReference>
<dbReference type="GO" id="GO:1904680">
    <property type="term" value="F:peptide transmembrane transporter activity"/>
    <property type="evidence" value="ECO:0007669"/>
    <property type="project" value="TreeGrafter"/>
</dbReference>
<evidence type="ECO:0000256" key="2">
    <source>
        <dbReference type="ARBA" id="ARBA00005695"/>
    </source>
</evidence>
<dbReference type="Pfam" id="PF00496">
    <property type="entry name" value="SBP_bac_5"/>
    <property type="match status" value="1"/>
</dbReference>
<feature type="compositionally biased region" description="Polar residues" evidence="3">
    <location>
        <begin position="46"/>
        <end position="56"/>
    </location>
</feature>
<evidence type="ECO:0000256" key="3">
    <source>
        <dbReference type="SAM" id="MobiDB-lite"/>
    </source>
</evidence>
<proteinExistence type="inferred from homology"/>
<accession>A0A1I4IY28</accession>
<dbReference type="EMBL" id="FOTK01000007">
    <property type="protein sequence ID" value="SFL58751.1"/>
    <property type="molecule type" value="Genomic_DNA"/>
</dbReference>
<comment type="subcellular location">
    <subcellularLocation>
        <location evidence="1">Periplasm</location>
    </subcellularLocation>
</comment>
<evidence type="ECO:0000313" key="6">
    <source>
        <dbReference type="Proteomes" id="UP000199048"/>
    </source>
</evidence>
<sequence length="706" mass="78363">MSDFETRDSHPASLGEHLDAHASERGAGPLSRAGEGQGEGRDLSGKSWSLTPTLSRTGEGVRRDTHEPLFDQGEDGGRSGVSRRALIAGLGAAALLVRPRNALADTPADAPAPPQKPFVIDLAARGRRTGTAGGTIRTLIAKARDVRYLSVYGYTRLVGYDADLQLRPDLLERVDVEGGRFTFTLRQGHRWSDGHPFTSEDFRYYWEDVANEKALSPEGPPAFFLVDGKPPQVEFLDPVTIRYIWERPNPMFLPALAAPRDPLIYRPAHYLKTVHARYLGKDAADAKAKALKLRGWAALHNRLDDNYELNNPDCPTLQGWVPKTRSPATRFRFERNRSYHRVDTAGTQLPYVDSIVMDVASQGLLVAKTNAGEADLMFRGLSMPDIPSLKEGEKAHRYRTNLWPVARGSEIALYPNLTTQDAGWRALNRDVRYRHALSLAIDRRTLNNTLLFGLGTEGNDTIVSDSPLYSPELRTLNAGYDPAEASRLLDSIGLTRRDGSGIRLMPDGRAMELVVDSDGEAEMVLDALLLITEFWREVGIRLVTKPQERTNLHRRSIGGMTVMVAAQGLDLAVPTAIMPPTELSPAQPEHYAWPLWSANVESRGKSGEACDIPEVQHLLDLDRQWRHTDDAERQAAIWREMLMNHAQNTWVIGTVAGALQPVVGADRLANLPKRALYSWDPTALIGVQRLDEVFWDKAADTRAEAR</sequence>
<dbReference type="AlphaFoldDB" id="A0A1I4IY28"/>
<feature type="compositionally biased region" description="Basic and acidic residues" evidence="3">
    <location>
        <begin position="59"/>
        <end position="69"/>
    </location>
</feature>
<dbReference type="SUPFAM" id="SSF53850">
    <property type="entry name" value="Periplasmic binding protein-like II"/>
    <property type="match status" value="1"/>
</dbReference>
<feature type="region of interest" description="Disordered" evidence="3">
    <location>
        <begin position="1"/>
        <end position="78"/>
    </location>
</feature>
<dbReference type="STRING" id="582667.SAMN05192568_100710"/>
<evidence type="ECO:0000256" key="1">
    <source>
        <dbReference type="ARBA" id="ARBA00004418"/>
    </source>
</evidence>